<organism evidence="1 2">
    <name type="scientific">Methanothrix harundinacea (strain 6Ac)</name>
    <name type="common">Methanosaeta harundinacea</name>
    <dbReference type="NCBI Taxonomy" id="1110509"/>
    <lineage>
        <taxon>Archaea</taxon>
        <taxon>Methanobacteriati</taxon>
        <taxon>Methanobacteriota</taxon>
        <taxon>Stenosarchaea group</taxon>
        <taxon>Methanomicrobia</taxon>
        <taxon>Methanotrichales</taxon>
        <taxon>Methanotrichaceae</taxon>
        <taxon>Methanothrix</taxon>
    </lineage>
</organism>
<keyword evidence="2" id="KW-1185">Reference proteome</keyword>
<dbReference type="GeneID" id="12509539"/>
<dbReference type="Proteomes" id="UP000005877">
    <property type="component" value="Chromosome"/>
</dbReference>
<protein>
    <recommendedName>
        <fullName evidence="3">DUF523 domain-containing protein</fullName>
    </recommendedName>
</protein>
<proteinExistence type="predicted"/>
<dbReference type="EMBL" id="CP003117">
    <property type="protein sequence ID" value="AET63757.1"/>
    <property type="molecule type" value="Genomic_DNA"/>
</dbReference>
<evidence type="ECO:0000313" key="1">
    <source>
        <dbReference type="EMBL" id="AET63757.1"/>
    </source>
</evidence>
<accession>G7WM92</accession>
<reference evidence="1 2" key="1">
    <citation type="journal article" date="2012" name="PLoS ONE">
        <title>The genome characteristics and predicted function of methyl-group oxidation pathway in the obligate aceticlastic methanogens, Methanosaeta spp.</title>
        <authorList>
            <person name="Zhu J."/>
            <person name="Zheng H."/>
            <person name="Ai G."/>
            <person name="Zhang G."/>
            <person name="Liu D."/>
            <person name="Liu X."/>
            <person name="Dong X."/>
        </authorList>
    </citation>
    <scope>NUCLEOTIDE SEQUENCE [LARGE SCALE GENOMIC DNA]</scope>
    <source>
        <strain evidence="1 2">6Ac</strain>
    </source>
</reference>
<dbReference type="HOGENOM" id="CLU_120866_1_0_2"/>
<dbReference type="AlphaFoldDB" id="G7WM92"/>
<dbReference type="PATRIC" id="fig|1110509.7.peg.413"/>
<evidence type="ECO:0000313" key="2">
    <source>
        <dbReference type="Proteomes" id="UP000005877"/>
    </source>
</evidence>
<dbReference type="KEGG" id="mhi:Mhar_0370"/>
<dbReference type="RefSeq" id="WP_014585942.1">
    <property type="nucleotide sequence ID" value="NC_017527.1"/>
</dbReference>
<gene>
    <name evidence="1" type="ordered locus">Mhar_0370</name>
</gene>
<dbReference type="STRING" id="1110509.Mhar_0370"/>
<evidence type="ECO:0008006" key="3">
    <source>
        <dbReference type="Google" id="ProtNLM"/>
    </source>
</evidence>
<sequence length="148" mass="16229">MTTIRVVAHCLLNPETRLRGLPPVPFAPEPPIIQLPCPEAGHLGLDRWEVTKNQIDVPSYRRYCRQVFAHQADLIELLAKKGHKIEVVGVAKSPSCGAASTTEGYTGGRIRPQEHDHVSGMGIFMEEVALELGKRGVPFRLREAGGGE</sequence>
<name>G7WM92_METH6</name>
<dbReference type="OrthoDB" id="240616at2157"/>